<feature type="region of interest" description="Disordered" evidence="3">
    <location>
        <begin position="1071"/>
        <end position="1109"/>
    </location>
</feature>
<proteinExistence type="predicted"/>
<dbReference type="InterPro" id="IPR003599">
    <property type="entry name" value="Ig_sub"/>
</dbReference>
<keyword evidence="1" id="KW-1015">Disulfide bond</keyword>
<dbReference type="Pfam" id="PF07679">
    <property type="entry name" value="I-set"/>
    <property type="match status" value="5"/>
</dbReference>
<keyword evidence="2" id="KW-0393">Immunoglobulin domain</keyword>
<dbReference type="CDD" id="cd05747">
    <property type="entry name" value="IgI_Titin_like"/>
    <property type="match status" value="1"/>
</dbReference>
<dbReference type="PROSITE" id="PS50011">
    <property type="entry name" value="PROTEIN_KINASE_DOM"/>
    <property type="match status" value="1"/>
</dbReference>
<accession>A0ABN9CCJ4</accession>
<dbReference type="SUPFAM" id="SSF56112">
    <property type="entry name" value="Protein kinase-like (PK-like)"/>
    <property type="match status" value="1"/>
</dbReference>
<dbReference type="CDD" id="cd20927">
    <property type="entry name" value="IgI_Titin_M1-like"/>
    <property type="match status" value="1"/>
</dbReference>
<protein>
    <recommendedName>
        <fullName evidence="8">Titin</fullName>
    </recommendedName>
</protein>
<name>A0ABN9CCJ4_9NEOB</name>
<dbReference type="InterPro" id="IPR036179">
    <property type="entry name" value="Ig-like_dom_sf"/>
</dbReference>
<evidence type="ECO:0000313" key="6">
    <source>
        <dbReference type="EMBL" id="CAI9556862.1"/>
    </source>
</evidence>
<dbReference type="PANTHER" id="PTHR47633:SF4">
    <property type="entry name" value="MYOPALLADIN ISOFORM X1"/>
    <property type="match status" value="1"/>
</dbReference>
<feature type="domain" description="Ig-like" evidence="5">
    <location>
        <begin position="574"/>
        <end position="663"/>
    </location>
</feature>
<dbReference type="PROSITE" id="PS00109">
    <property type="entry name" value="PROTEIN_KINASE_TYR"/>
    <property type="match status" value="1"/>
</dbReference>
<dbReference type="Pfam" id="PF00069">
    <property type="entry name" value="Pkinase"/>
    <property type="match status" value="1"/>
</dbReference>
<dbReference type="InterPro" id="IPR013098">
    <property type="entry name" value="Ig_I-set"/>
</dbReference>
<feature type="domain" description="Protein kinase" evidence="4">
    <location>
        <begin position="30"/>
        <end position="284"/>
    </location>
</feature>
<feature type="domain" description="Ig-like" evidence="5">
    <location>
        <begin position="469"/>
        <end position="560"/>
    </location>
</feature>
<organism evidence="6 7">
    <name type="scientific">Staurois parvus</name>
    <dbReference type="NCBI Taxonomy" id="386267"/>
    <lineage>
        <taxon>Eukaryota</taxon>
        <taxon>Metazoa</taxon>
        <taxon>Chordata</taxon>
        <taxon>Craniata</taxon>
        <taxon>Vertebrata</taxon>
        <taxon>Euteleostomi</taxon>
        <taxon>Amphibia</taxon>
        <taxon>Batrachia</taxon>
        <taxon>Anura</taxon>
        <taxon>Neobatrachia</taxon>
        <taxon>Ranoidea</taxon>
        <taxon>Ranidae</taxon>
        <taxon>Staurois</taxon>
    </lineage>
</organism>
<comment type="caution">
    <text evidence="6">The sequence shown here is derived from an EMBL/GenBank/DDBJ whole genome shotgun (WGS) entry which is preliminary data.</text>
</comment>
<dbReference type="SMART" id="SM00408">
    <property type="entry name" value="IGc2"/>
    <property type="match status" value="5"/>
</dbReference>
<gene>
    <name evidence="6" type="ORF">SPARVUS_LOCUS4591846</name>
</gene>
<dbReference type="PANTHER" id="PTHR47633">
    <property type="entry name" value="IMMUNOGLOBULIN"/>
    <property type="match status" value="1"/>
</dbReference>
<dbReference type="InterPro" id="IPR007110">
    <property type="entry name" value="Ig-like_dom"/>
</dbReference>
<evidence type="ECO:0000256" key="3">
    <source>
        <dbReference type="SAM" id="MobiDB-lite"/>
    </source>
</evidence>
<evidence type="ECO:0000256" key="1">
    <source>
        <dbReference type="ARBA" id="ARBA00023157"/>
    </source>
</evidence>
<dbReference type="Proteomes" id="UP001162483">
    <property type="component" value="Unassembled WGS sequence"/>
</dbReference>
<dbReference type="Gene3D" id="2.60.40.10">
    <property type="entry name" value="Immunoglobulins"/>
    <property type="match status" value="5"/>
</dbReference>
<evidence type="ECO:0008006" key="8">
    <source>
        <dbReference type="Google" id="ProtNLM"/>
    </source>
</evidence>
<feature type="domain" description="Ig-like" evidence="5">
    <location>
        <begin position="1340"/>
        <end position="1429"/>
    </location>
</feature>
<dbReference type="InterPro" id="IPR003598">
    <property type="entry name" value="Ig_sub2"/>
</dbReference>
<dbReference type="InterPro" id="IPR013783">
    <property type="entry name" value="Ig-like_fold"/>
</dbReference>
<feature type="domain" description="Ig-like" evidence="5">
    <location>
        <begin position="348"/>
        <end position="436"/>
    </location>
</feature>
<dbReference type="InterPro" id="IPR011009">
    <property type="entry name" value="Kinase-like_dom_sf"/>
</dbReference>
<sequence>MLNYDDEVSEIEISKTKAEHSSTKVLHERFSIAEELGHGQFGIVHRCIHNSSKKTYLAKFVKVKGADQVAVKKEISVLNVARHTNILYLYESFESLEELVMIFEFISGVDIFERIGAAGFDLCEREIISYVRQICEALEFLHLNSIGHFDIRPENIIYTTRRSSRIKITEFGQARQLIPGDSFRIQFTTPEYYAPEVHQHDLVSTATDMWSLGTLVYILLSGLNPFAAETNQQIIENITNAEYNFEDEAFKEVSLEALDFIDRLLVKERKSRMTAAEALEHSWLKQKTEKQSTKVIKTLRHRRYYQSLIKKEWNFVVSVARISCGGAIRSQKGTTVAKVKVASIEIGPISGQITHAVGEEGGYAKFSCKIENYDQSTQVTWYFGIRQLENSDKYEITYNEGLATIYIKDIRKSDDGTYRCKVVNDYGEDSSYGELFVIGVREQSDYYRCRTVKKVKRRVDAMRLLERPPEFTLPLFNRTAYIGENIRFGVTITVHPDPQVTWLKSGQKIKPGDDTKKYTFESDKGLYQLIIHNLTTDDDTEYTVVAKNRYGEDSCKAKLTVIPHPAAADNTLRPMFKRLLANAECQEGQSVRFEIRVSGTPKPTLKWEKDGQALALGPNIEIIHEGLDYYALFIRDTLPEDSGYYRITATNSAGSTSCQAYLKVERMRYVKHEYKSEEERKVHVQRQIDKTLRMAEILAGTDSVPLTPVAQQALREAAILYRPAVSTKTVKGEYEITKEEKKKEVKVIRMPYEIPEPRVHGATALEEDQSIKKFVPMSDMKWYKRLRDQYEMPEPLERIVQKRPKRIRLSRWEQFYVMPLPRISDQYKPKWRIPKVSQDDLEIVRPARRRTPSPDYEVYYRPRRRSLGDVSDDELLLPVDDYLAMKRVEEERLRLEEELELGFSASPPSRSPPRFELSTLRYTSPETHVSREKRTEAESRYSTYHIPTKEEITTSYADLRERYERAIYKPPKQKQRIMEEREDEELLRPYSTTRRISQYTRDLEYMEKEEKSRLLSRREREITQISDVEEAQEEVSRRVSRQVRQASPEVTRLLGRRRSLSPTYIELMRPVSELIRPRSKPAEPERRSPTPERTRPRSPSPVSSDRSLSRFERTARFDIMSRYESMKAALKTQKSSERKYEVLTQQPFTLDHAPRITLRMRSHRVPFGQNTRFILNVQSKPTGDIKWYHNGVEIQESYKYHISNVSGVLTLEIIDCHSEDSGTYRAVCTNYKGEASDYATLDVSGDDFSTYTPKRKDDVVPKSAFPELLKSEDYAFASFKKTSEFEASSSRREVKSQITSLRESSESYEAYASEEKRVSASEAKALGERVVHRKFKSSEPAKILTKPQSVTVSEGESVRFSCDFDGEPTPTVTWQLAGKAIVSSTRHHITSTKYSSTFEITSVKLSDEGNYTVVVENSEGKQEAHFTLTIKRSKAAEKGVTSPPPE</sequence>
<feature type="compositionally biased region" description="Basic and acidic residues" evidence="3">
    <location>
        <begin position="1080"/>
        <end position="1095"/>
    </location>
</feature>
<feature type="region of interest" description="Disordered" evidence="3">
    <location>
        <begin position="1028"/>
        <end position="1047"/>
    </location>
</feature>
<evidence type="ECO:0000259" key="4">
    <source>
        <dbReference type="PROSITE" id="PS50011"/>
    </source>
</evidence>
<feature type="domain" description="Ig-like" evidence="5">
    <location>
        <begin position="1154"/>
        <end position="1244"/>
    </location>
</feature>
<evidence type="ECO:0000259" key="5">
    <source>
        <dbReference type="PROSITE" id="PS50835"/>
    </source>
</evidence>
<dbReference type="PROSITE" id="PS50835">
    <property type="entry name" value="IG_LIKE"/>
    <property type="match status" value="5"/>
</dbReference>
<dbReference type="SUPFAM" id="SSF48726">
    <property type="entry name" value="Immunoglobulin"/>
    <property type="match status" value="5"/>
</dbReference>
<dbReference type="SMART" id="SM00409">
    <property type="entry name" value="IG"/>
    <property type="match status" value="5"/>
</dbReference>
<evidence type="ECO:0000313" key="7">
    <source>
        <dbReference type="Proteomes" id="UP001162483"/>
    </source>
</evidence>
<dbReference type="InterPro" id="IPR008266">
    <property type="entry name" value="Tyr_kinase_AS"/>
</dbReference>
<keyword evidence="7" id="KW-1185">Reference proteome</keyword>
<dbReference type="EMBL" id="CATNWA010008786">
    <property type="protein sequence ID" value="CAI9556862.1"/>
    <property type="molecule type" value="Genomic_DNA"/>
</dbReference>
<dbReference type="Gene3D" id="1.10.510.10">
    <property type="entry name" value="Transferase(Phosphotransferase) domain 1"/>
    <property type="match status" value="1"/>
</dbReference>
<dbReference type="Gene3D" id="3.30.200.20">
    <property type="entry name" value="Phosphorylase Kinase, domain 1"/>
    <property type="match status" value="1"/>
</dbReference>
<dbReference type="InterPro" id="IPR000719">
    <property type="entry name" value="Prot_kinase_dom"/>
</dbReference>
<evidence type="ECO:0000256" key="2">
    <source>
        <dbReference type="ARBA" id="ARBA00023319"/>
    </source>
</evidence>
<reference evidence="6" key="1">
    <citation type="submission" date="2023-05" db="EMBL/GenBank/DDBJ databases">
        <authorList>
            <person name="Stuckert A."/>
        </authorList>
    </citation>
    <scope>NUCLEOTIDE SEQUENCE</scope>
</reference>